<dbReference type="SUPFAM" id="SSF46785">
    <property type="entry name" value="Winged helix' DNA-binding domain"/>
    <property type="match status" value="1"/>
</dbReference>
<feature type="domain" description="Cdc6 C-terminal" evidence="7">
    <location>
        <begin position="318"/>
        <end position="399"/>
    </location>
</feature>
<reference evidence="9" key="1">
    <citation type="submission" date="2021-05" db="EMBL/GenBank/DDBJ databases">
        <title>Genomic insights into ecological role and evolution of a novel Thermoplasmata order Candidatus Sysuiplasmatales.</title>
        <authorList>
            <person name="Yuan Y."/>
        </authorList>
    </citation>
    <scope>NUCLEOTIDE SEQUENCE</scope>
    <source>
        <strain evidence="9">TUT19-bin139</strain>
        <strain evidence="8">YP2-bin.285</strain>
    </source>
</reference>
<dbReference type="Pfam" id="PF09079">
    <property type="entry name" value="WHD_Cdc6"/>
    <property type="match status" value="1"/>
</dbReference>
<dbReference type="NCBIfam" id="TIGR02928">
    <property type="entry name" value="orc1/cdc6 family replication initiation protein"/>
    <property type="match status" value="1"/>
</dbReference>
<name>A0A8J8CCG0_9ARCH</name>
<accession>A0A8J8CCG0</accession>
<dbReference type="FunFam" id="1.10.8.60:FF:000073">
    <property type="entry name" value="ORC1-type DNA replication protein"/>
    <property type="match status" value="1"/>
</dbReference>
<dbReference type="InterPro" id="IPR055237">
    <property type="entry name" value="Cdc6_lid"/>
</dbReference>
<dbReference type="GO" id="GO:0006260">
    <property type="term" value="P:DNA replication"/>
    <property type="evidence" value="ECO:0007669"/>
    <property type="project" value="UniProtKB-UniRule"/>
</dbReference>
<dbReference type="InterPro" id="IPR003593">
    <property type="entry name" value="AAA+_ATPase"/>
</dbReference>
<dbReference type="InterPro" id="IPR014277">
    <property type="entry name" value="Orc1/Cdc6_arc"/>
</dbReference>
<dbReference type="InterPro" id="IPR003959">
    <property type="entry name" value="ATPase_AAA_core"/>
</dbReference>
<evidence type="ECO:0000256" key="5">
    <source>
        <dbReference type="HAMAP-Rule" id="MF_01407"/>
    </source>
</evidence>
<dbReference type="InterPro" id="IPR050311">
    <property type="entry name" value="ORC1/CDC6"/>
</dbReference>
<gene>
    <name evidence="8" type="ORF">J9259_04910</name>
    <name evidence="9" type="ORF">KIY12_01405</name>
</gene>
<dbReference type="Proteomes" id="UP000750197">
    <property type="component" value="Unassembled WGS sequence"/>
</dbReference>
<feature type="binding site" evidence="5">
    <location>
        <begin position="77"/>
        <end position="81"/>
    </location>
    <ligand>
        <name>ATP</name>
        <dbReference type="ChEBI" id="CHEBI:30616"/>
    </ligand>
</feature>
<proteinExistence type="inferred from homology"/>
<keyword evidence="4 5" id="KW-0067">ATP-binding</keyword>
<dbReference type="GO" id="GO:0005524">
    <property type="term" value="F:ATP binding"/>
    <property type="evidence" value="ECO:0007669"/>
    <property type="project" value="UniProtKB-UniRule"/>
</dbReference>
<evidence type="ECO:0000256" key="2">
    <source>
        <dbReference type="ARBA" id="ARBA00022705"/>
    </source>
</evidence>
<comment type="caution">
    <text evidence="9">The sequence shown here is derived from an EMBL/GenBank/DDBJ whole genome shotgun (WGS) entry which is preliminary data.</text>
</comment>
<protein>
    <recommendedName>
        <fullName evidence="5">ORC1-type DNA replication protein</fullName>
    </recommendedName>
</protein>
<dbReference type="Gene3D" id="1.10.8.60">
    <property type="match status" value="1"/>
</dbReference>
<dbReference type="Gene3D" id="3.40.50.300">
    <property type="entry name" value="P-loop containing nucleotide triphosphate hydrolases"/>
    <property type="match status" value="1"/>
</dbReference>
<keyword evidence="3 5" id="KW-0547">Nucleotide-binding</keyword>
<dbReference type="CDD" id="cd18139">
    <property type="entry name" value="HLD_clamp_RarA"/>
    <property type="match status" value="1"/>
</dbReference>
<evidence type="ECO:0000259" key="6">
    <source>
        <dbReference type="SMART" id="SM00382"/>
    </source>
</evidence>
<dbReference type="CDD" id="cd08768">
    <property type="entry name" value="Cdc6_C"/>
    <property type="match status" value="1"/>
</dbReference>
<dbReference type="InterPro" id="IPR015163">
    <property type="entry name" value="Cdc6_C"/>
</dbReference>
<evidence type="ECO:0000259" key="7">
    <source>
        <dbReference type="SMART" id="SM01074"/>
    </source>
</evidence>
<evidence type="ECO:0000313" key="9">
    <source>
        <dbReference type="EMBL" id="MBX8643375.1"/>
    </source>
</evidence>
<dbReference type="EMBL" id="JAHEAC010000005">
    <property type="protein sequence ID" value="MBX8643375.1"/>
    <property type="molecule type" value="Genomic_DNA"/>
</dbReference>
<evidence type="ECO:0000313" key="10">
    <source>
        <dbReference type="Proteomes" id="UP000750197"/>
    </source>
</evidence>
<dbReference type="InterPro" id="IPR036388">
    <property type="entry name" value="WH-like_DNA-bd_sf"/>
</dbReference>
<dbReference type="Pfam" id="PF22703">
    <property type="entry name" value="Cdc6_lid"/>
    <property type="match status" value="1"/>
</dbReference>
<feature type="binding site" evidence="5">
    <location>
        <position position="235"/>
    </location>
    <ligand>
        <name>ATP</name>
        <dbReference type="ChEBI" id="CHEBI:30616"/>
    </ligand>
</feature>
<feature type="binding site" evidence="5">
    <location>
        <position position="223"/>
    </location>
    <ligand>
        <name>ATP</name>
        <dbReference type="ChEBI" id="CHEBI:30616"/>
    </ligand>
</feature>
<evidence type="ECO:0000256" key="3">
    <source>
        <dbReference type="ARBA" id="ARBA00022741"/>
    </source>
</evidence>
<dbReference type="NCBIfam" id="NF001625">
    <property type="entry name" value="PRK00411.1-3"/>
    <property type="match status" value="1"/>
</dbReference>
<dbReference type="InterPro" id="IPR027417">
    <property type="entry name" value="P-loop_NTPase"/>
</dbReference>
<dbReference type="PANTHER" id="PTHR10763">
    <property type="entry name" value="CELL DIVISION CONTROL PROTEIN 6-RELATED"/>
    <property type="match status" value="1"/>
</dbReference>
<dbReference type="Pfam" id="PF00004">
    <property type="entry name" value="AAA"/>
    <property type="match status" value="1"/>
</dbReference>
<dbReference type="Proteomes" id="UP000716004">
    <property type="component" value="Unassembled WGS sequence"/>
</dbReference>
<dbReference type="GO" id="GO:0016887">
    <property type="term" value="F:ATP hydrolysis activity"/>
    <property type="evidence" value="ECO:0007669"/>
    <property type="project" value="InterPro"/>
</dbReference>
<dbReference type="SUPFAM" id="SSF52540">
    <property type="entry name" value="P-loop containing nucleoside triphosphate hydrolases"/>
    <property type="match status" value="1"/>
</dbReference>
<sequence length="420" mass="47642">MTEQSAVNAHQPRPNIFDRYVCSPTIFRSNREILRPSYIPSSLPHREREIDQLAAIISIGLNGDRPSNVLVFGKTGTGKTATVRFISNEASRMTRERKIEFLYVNCCEADTNYGVVQYMVNSFITNPEERAPYNGWSMERIYTLFKEKTEQLGRLVVVVLDELDRLVYKAGDDLLYNLSRINDDLKNSKLSIIGIANDLKFTDFLDARVRSRLGEERIVFSPYNAGELSDILRDRAGLVFQEGVLDEDVIPLCSALAAQEHGDARRALELLRVAGESAERERRTKITAADVYRAKEKIELDTVSETLRTLPYQSKILLMSIIIHSEKRSMMTTGDVYEVYRNLCNSVGVQPLTQRRIGDLLSELDMLGILRARVRSFGRGGRTKEVELAVPINETRDILAGDELLKSYRTSHARVQTTLI</sequence>
<dbReference type="SMART" id="SM00382">
    <property type="entry name" value="AAA"/>
    <property type="match status" value="1"/>
</dbReference>
<dbReference type="EMBL" id="JAGVSJ010000009">
    <property type="protein sequence ID" value="MBX8631843.1"/>
    <property type="molecule type" value="Genomic_DNA"/>
</dbReference>
<organism evidence="9 10">
    <name type="scientific">Candidatus Sysuiplasma superficiale</name>
    <dbReference type="NCBI Taxonomy" id="2823368"/>
    <lineage>
        <taxon>Archaea</taxon>
        <taxon>Methanobacteriati</taxon>
        <taxon>Thermoplasmatota</taxon>
        <taxon>Thermoplasmata</taxon>
        <taxon>Candidatus Sysuiplasmatales</taxon>
        <taxon>Candidatus Sysuiplasmataceae</taxon>
        <taxon>Candidatus Sysuiplasma</taxon>
    </lineage>
</organism>
<evidence type="ECO:0000256" key="1">
    <source>
        <dbReference type="ARBA" id="ARBA00006184"/>
    </source>
</evidence>
<evidence type="ECO:0000313" key="8">
    <source>
        <dbReference type="EMBL" id="MBX8631843.1"/>
    </source>
</evidence>
<dbReference type="PANTHER" id="PTHR10763:SF22">
    <property type="entry name" value="ORC1-TYPE DNA REPLICATION PROTEIN"/>
    <property type="match status" value="1"/>
</dbReference>
<comment type="function">
    <text evidence="5">Involved in regulation of DNA replication.</text>
</comment>
<dbReference type="CDD" id="cd00009">
    <property type="entry name" value="AAA"/>
    <property type="match status" value="1"/>
</dbReference>
<keyword evidence="2 5" id="KW-0235">DNA replication</keyword>
<dbReference type="HAMAP" id="MF_01407">
    <property type="entry name" value="ORC1_type_DNA_replic_protein"/>
    <property type="match status" value="1"/>
</dbReference>
<dbReference type="SMART" id="SM01074">
    <property type="entry name" value="Cdc6_C"/>
    <property type="match status" value="1"/>
</dbReference>
<evidence type="ECO:0000256" key="4">
    <source>
        <dbReference type="ARBA" id="ARBA00022840"/>
    </source>
</evidence>
<dbReference type="AlphaFoldDB" id="A0A8J8CCG0"/>
<dbReference type="Gene3D" id="1.10.10.10">
    <property type="entry name" value="Winged helix-like DNA-binding domain superfamily/Winged helix DNA-binding domain"/>
    <property type="match status" value="1"/>
</dbReference>
<feature type="domain" description="AAA+ ATPase" evidence="6">
    <location>
        <begin position="65"/>
        <end position="224"/>
    </location>
</feature>
<comment type="similarity">
    <text evidence="1 5">Belongs to the CDC6/cdc18 family.</text>
</comment>
<dbReference type="InterPro" id="IPR036390">
    <property type="entry name" value="WH_DNA-bd_sf"/>
</dbReference>